<feature type="compositionally biased region" description="Polar residues" evidence="3">
    <location>
        <begin position="1946"/>
        <end position="1956"/>
    </location>
</feature>
<feature type="region of interest" description="Disordered" evidence="3">
    <location>
        <begin position="1680"/>
        <end position="2127"/>
    </location>
</feature>
<gene>
    <name evidence="5" type="ORF">DGUA_6G011221</name>
</gene>
<reference evidence="6" key="1">
    <citation type="submission" date="2018-01" db="EMBL/GenBank/DDBJ databases">
        <authorList>
            <person name="Alioto T."/>
            <person name="Alioto T."/>
        </authorList>
    </citation>
    <scope>NUCLEOTIDE SEQUENCE [LARGE SCALE GENOMIC DNA]</scope>
</reference>
<name>A0A3B0K515_DROGU</name>
<feature type="compositionally biased region" description="Basic and acidic residues" evidence="3">
    <location>
        <begin position="1437"/>
        <end position="1455"/>
    </location>
</feature>
<keyword evidence="2" id="KW-0539">Nucleus</keyword>
<feature type="region of interest" description="Disordered" evidence="3">
    <location>
        <begin position="1389"/>
        <end position="1408"/>
    </location>
</feature>
<dbReference type="InterPro" id="IPR036322">
    <property type="entry name" value="WD40_repeat_dom_sf"/>
</dbReference>
<feature type="compositionally biased region" description="Basic and acidic residues" evidence="3">
    <location>
        <begin position="1292"/>
        <end position="1302"/>
    </location>
</feature>
<feature type="compositionally biased region" description="Low complexity" evidence="3">
    <location>
        <begin position="1539"/>
        <end position="1550"/>
    </location>
</feature>
<feature type="compositionally biased region" description="Polar residues" evidence="3">
    <location>
        <begin position="1690"/>
        <end position="1704"/>
    </location>
</feature>
<feature type="region of interest" description="Disordered" evidence="3">
    <location>
        <begin position="1127"/>
        <end position="1173"/>
    </location>
</feature>
<evidence type="ECO:0000313" key="6">
    <source>
        <dbReference type="Proteomes" id="UP000268350"/>
    </source>
</evidence>
<feature type="compositionally biased region" description="Polar residues" evidence="3">
    <location>
        <begin position="1594"/>
        <end position="1608"/>
    </location>
</feature>
<dbReference type="EMBL" id="OUUW01000003">
    <property type="protein sequence ID" value="SPP78558.1"/>
    <property type="molecule type" value="Genomic_DNA"/>
</dbReference>
<evidence type="ECO:0000256" key="3">
    <source>
        <dbReference type="SAM" id="MobiDB-lite"/>
    </source>
</evidence>
<feature type="compositionally biased region" description="Polar residues" evidence="3">
    <location>
        <begin position="1422"/>
        <end position="1432"/>
    </location>
</feature>
<dbReference type="PANTHER" id="PTHR21583">
    <property type="entry name" value="ELYS PROTEIN"/>
    <property type="match status" value="1"/>
</dbReference>
<feature type="compositionally biased region" description="Polar residues" evidence="3">
    <location>
        <begin position="2084"/>
        <end position="2105"/>
    </location>
</feature>
<feature type="compositionally biased region" description="Acidic residues" evidence="3">
    <location>
        <begin position="1462"/>
        <end position="1514"/>
    </location>
</feature>
<feature type="region of interest" description="Disordered" evidence="3">
    <location>
        <begin position="1187"/>
        <end position="1221"/>
    </location>
</feature>
<dbReference type="PANTHER" id="PTHR21583:SF8">
    <property type="entry name" value="PROTEIN ELYS"/>
    <property type="match status" value="1"/>
</dbReference>
<proteinExistence type="predicted"/>
<dbReference type="OrthoDB" id="6513151at2759"/>
<evidence type="ECO:0000313" key="5">
    <source>
        <dbReference type="EMBL" id="SPP78558.1"/>
    </source>
</evidence>
<dbReference type="GO" id="GO:0005634">
    <property type="term" value="C:nucleus"/>
    <property type="evidence" value="ECO:0007669"/>
    <property type="project" value="UniProtKB-SubCell"/>
</dbReference>
<feature type="compositionally biased region" description="Low complexity" evidence="3">
    <location>
        <begin position="1750"/>
        <end position="1800"/>
    </location>
</feature>
<feature type="compositionally biased region" description="Basic and acidic residues" evidence="3">
    <location>
        <begin position="2072"/>
        <end position="2083"/>
    </location>
</feature>
<dbReference type="InterPro" id="IPR025151">
    <property type="entry name" value="ELYS_dom"/>
</dbReference>
<feature type="compositionally biased region" description="Low complexity" evidence="3">
    <location>
        <begin position="1259"/>
        <end position="1268"/>
    </location>
</feature>
<feature type="compositionally biased region" description="Acidic residues" evidence="3">
    <location>
        <begin position="1710"/>
        <end position="1722"/>
    </location>
</feature>
<feature type="compositionally biased region" description="Low complexity" evidence="3">
    <location>
        <begin position="2061"/>
        <end position="2071"/>
    </location>
</feature>
<evidence type="ECO:0000256" key="2">
    <source>
        <dbReference type="ARBA" id="ARBA00023242"/>
    </source>
</evidence>
<feature type="compositionally biased region" description="Polar residues" evidence="3">
    <location>
        <begin position="1397"/>
        <end position="1408"/>
    </location>
</feature>
<dbReference type="InterPro" id="IPR052620">
    <property type="entry name" value="ELYS/MEL-28_NucAsmblyFactor"/>
</dbReference>
<keyword evidence="6" id="KW-1185">Reference proteome</keyword>
<sequence>MDWCEIEVDEKQSSQFSDRAILGRDDRTDYLGGIIYGGQWGWMTNRYAKDATLVICTLSDGNCIMRHVFWREVENGGKRCSIRCVEELFPGQSDGMTLLAVCLESWSDKQSQPENCDKAQTQIAILSTHYSQVLRYIDLDGLYCSTLTFLDTRIRQRTRLQNFDGCLAVGTDSGAVLLCDIKRSVLITSRSQNIRLPQSETECGQVIRRHSSECSMDQINTWLQECHNDGHLAVELDVAKGEVRCLICVNSITGIAVGLKDGHIVIYDLESFHITTVIRPPADLACSVERLCDVVPPDDPKPCIFIFGIYSGASMTTALLHCIHYRHSYEDAQSNELYFKNFKSTETCARLMLDEGHISVLGCTTASTFSFSGDNGTLLVIIGWYSHPKKTNKLVLFDMNQWYKDEMPNCRHLLDEKPYFVVGYTLTGKDPGLGFHLNARSIKHFISLQRYDEHFYPNSLTFGLCLLTARGGQYHVNVGSQHRFLRKLQGQNATIFLYADDTHADIVRLRLMPQFSELNPDATFSKRAIYEEILSVALEHGCMGLLKNCAKGWIDGSYMFNLCIPTELTLLTFTAWIVKRAAQTKTRCSELCENIFDYGGYPLDERERKELKVLNGQLGNLDNLQAFIVNLGKRSLAPAIISEIEDNAQRIRTFYTYQRVLLFFIEWGLVPEGQQEQDQHQPSALAQLQSIYANRHTSVGDNRYINGLLRRIGQDTGGGAAVALTYPPRTLNFLMHLMLAFNTDLENKHEVILYLLYDLDVVQTSGVKLSNRFEASFSLKTQLVTRVKSLWHLEHDNHVECMKVLSSSLCPDNPYQSWHVELLVEALLAKGAISDAMSVVYRPPGPLASLTRLKVLMASKNIPEAFEYARRNDDDETGRPLLEYFFRQSNEMRQFKALAQLCLRDTEEELALRLLRECRTPLTDSVQLILLLQKSKYIEAVSFMDKVAAEREIADESSRAIIYAYRSTMNPVSQTLAGDYFRIRENLDVAPAENVHPVPFSCQLARDYASGLRGGVFQSSALGARWATLYNTDLAPKEKGPMPCHQVPFLRSSLYGLTQLPHRRRTVRPVPHQAVEKRVREQEESELTVGTGNRKGNCTATQSTILQPSKRRRLLNEQFVEGVCDFVGDKLNPKTDQDRNDDEQQRQQANDLLQLPSYLRLKRTPQQQKTPPLTILKRRTALEAVEGTPPMATSTSMGEAKRLRFMPPKPLPLPGHGSKDVDVDSLRQQADEVDENEDEEETDEIIVEIESASHFQRPNSNSNQSSSSSEEEDEFVSPLTTPHVSLVSPRLKVPESTHETIVRPKAPPAGPQPRSSLIQAGRSESSSGFGSFASILTAETASHEFVPTVCSSKMGAQSTFSIGAATSTASATATASTSVKISERTTICGEMDETEPESATTDWYSSPSVRLEEQEHKELQMLDTTLGMSTYDVTAPEQREESQLLTKNEDADHEMQVQVVEVTDEDEEEEIQLEEIDEDEAEQEQEHEQEEEEEEEKDEELMEEYLQETQDDDAQLAPRPSSLNRTYMGSSDDPPQERSSSPSLSLSSMSCMSSAHFMPEMMQSGDAMYSIVIESTASVTTSRSVTHTHTPTSFLPSDTNVSQNSSPQAMRGTGGSPPALYRANSLETVDDLDTTKGSLEEEEEDDCVIALDGTRVGGYVARPTPQSAPSSSAELFAFKDDTQKEHASGNGPSLSVGATATSPSIVILDSSEEEAYQEDDIMLEVQAEINAESEAEGETEAEAEAKTETETGSDSGSNTSSGTLLSTSPSPTASGSDSSSKSTTIGAAAAAKKLPLAPLPEIAEDMELELEMEVSADHEEKSESKGEQKEEQQAVNDPETVAHDDDSKQSLTLAFSDDEEERAPTGATAAAAAAPVAPRALRPRTKSVNSPVPPTPPKATRRVRLRSDDCPPSGSAGSLDRDVSTPKRRHAALRKYSLEVIDEQKSLGSRSPSSVRTRARNLLIMEREPEPEPEQETDTQAKSSRSKRAHSTVPQSTTKTTTERRQIRGASEPPVKSNSKKQTRKRSTAEEKLPEAAELTSVPPVRRTSRRLSSGQSDHQPSPSTTPIPETSGRELRPRRIRTDSYSVSSPATATPTPKQVNSEANVPLKKRGRPKIMDDDDGKSKK</sequence>
<feature type="domain" description="ELYS-like" evidence="4">
    <location>
        <begin position="704"/>
        <end position="918"/>
    </location>
</feature>
<evidence type="ECO:0000259" key="4">
    <source>
        <dbReference type="Pfam" id="PF13934"/>
    </source>
</evidence>
<accession>A0A3B0K515</accession>
<feature type="compositionally biased region" description="Low complexity" evidence="3">
    <location>
        <begin position="1864"/>
        <end position="1880"/>
    </location>
</feature>
<evidence type="ECO:0000256" key="1">
    <source>
        <dbReference type="ARBA" id="ARBA00004123"/>
    </source>
</evidence>
<feature type="region of interest" description="Disordered" evidence="3">
    <location>
        <begin position="1250"/>
        <end position="1329"/>
    </location>
</feature>
<feature type="compositionally biased region" description="Low complexity" evidence="3">
    <location>
        <begin position="1320"/>
        <end position="1329"/>
    </location>
</feature>
<dbReference type="Proteomes" id="UP000268350">
    <property type="component" value="Unassembled WGS sequence"/>
</dbReference>
<feature type="compositionally biased region" description="Acidic residues" evidence="3">
    <location>
        <begin position="1731"/>
        <end position="1742"/>
    </location>
</feature>
<comment type="subcellular location">
    <subcellularLocation>
        <location evidence="1">Nucleus</location>
    </subcellularLocation>
</comment>
<feature type="compositionally biased region" description="Polar residues" evidence="3">
    <location>
        <begin position="1088"/>
        <end position="1099"/>
    </location>
</feature>
<protein>
    <submittedName>
        <fullName evidence="5">Blast:Protein ELYS homolog</fullName>
    </submittedName>
</protein>
<feature type="region of interest" description="Disordered" evidence="3">
    <location>
        <begin position="1587"/>
        <end position="1627"/>
    </location>
</feature>
<feature type="region of interest" description="Disordered" evidence="3">
    <location>
        <begin position="1069"/>
        <end position="1099"/>
    </location>
</feature>
<feature type="compositionally biased region" description="Polar residues" evidence="3">
    <location>
        <begin position="2051"/>
        <end position="2060"/>
    </location>
</feature>
<feature type="region of interest" description="Disordered" evidence="3">
    <location>
        <begin position="1422"/>
        <end position="1550"/>
    </location>
</feature>
<dbReference type="Pfam" id="PF13934">
    <property type="entry name" value="ELYS"/>
    <property type="match status" value="1"/>
</dbReference>
<feature type="compositionally biased region" description="Basic and acidic residues" evidence="3">
    <location>
        <begin position="1815"/>
        <end position="1832"/>
    </location>
</feature>
<organism evidence="5 6">
    <name type="scientific">Drosophila guanche</name>
    <name type="common">Fruit fly</name>
    <dbReference type="NCBI Taxonomy" id="7266"/>
    <lineage>
        <taxon>Eukaryota</taxon>
        <taxon>Metazoa</taxon>
        <taxon>Ecdysozoa</taxon>
        <taxon>Arthropoda</taxon>
        <taxon>Hexapoda</taxon>
        <taxon>Insecta</taxon>
        <taxon>Pterygota</taxon>
        <taxon>Neoptera</taxon>
        <taxon>Endopterygota</taxon>
        <taxon>Diptera</taxon>
        <taxon>Brachycera</taxon>
        <taxon>Muscomorpha</taxon>
        <taxon>Ephydroidea</taxon>
        <taxon>Drosophilidae</taxon>
        <taxon>Drosophila</taxon>
        <taxon>Sophophora</taxon>
    </lineage>
</organism>
<feature type="compositionally biased region" description="Basic and acidic residues" evidence="3">
    <location>
        <begin position="1127"/>
        <end position="1145"/>
    </location>
</feature>
<dbReference type="SUPFAM" id="SSF50978">
    <property type="entry name" value="WD40 repeat-like"/>
    <property type="match status" value="1"/>
</dbReference>
<feature type="compositionally biased region" description="Acidic residues" evidence="3">
    <location>
        <begin position="1802"/>
        <end position="1814"/>
    </location>
</feature>
<dbReference type="STRING" id="7266.A0A3B0K515"/>